<dbReference type="OrthoDB" id="5397183at2759"/>
<proteinExistence type="predicted"/>
<comment type="caution">
    <text evidence="2">The sequence shown here is derived from an EMBL/GenBank/DDBJ whole genome shotgun (WGS) entry which is preliminary data.</text>
</comment>
<evidence type="ECO:0000313" key="3">
    <source>
        <dbReference type="Proteomes" id="UP000557566"/>
    </source>
</evidence>
<feature type="region of interest" description="Disordered" evidence="1">
    <location>
        <begin position="134"/>
        <end position="155"/>
    </location>
</feature>
<keyword evidence="3" id="KW-1185">Reference proteome</keyword>
<sequence>MPQLGKRHPSPEDELLEGLGEPLAKRRILLHDTGEHAEKHDGLGLSDNLVALEDFSVFFDDDDLDANFPTLADSTAAEQLSATAKDAIEESLLYDEALMGIQSGKTAAYAGVQPPPSSVIRAFDRGSRSADEFDRNLLHSPPMSSSTVTGDGTCEPPDLPLTQEPDWENVQKQVQELTCPRKQLKQAERHQLPPVHEGGNVALLTPEASAPFRDTRVPASPEKISPSKPYRTFFHLKEMVQGKLEMYKNQPQVEFDWYARILYSSRENFYRKQYFQFRDLFKETPPYLSGALLS</sequence>
<organism evidence="2 3">
    <name type="scientific">Ophiocordyceps sinensis</name>
    <dbReference type="NCBI Taxonomy" id="72228"/>
    <lineage>
        <taxon>Eukaryota</taxon>
        <taxon>Fungi</taxon>
        <taxon>Dikarya</taxon>
        <taxon>Ascomycota</taxon>
        <taxon>Pezizomycotina</taxon>
        <taxon>Sordariomycetes</taxon>
        <taxon>Hypocreomycetidae</taxon>
        <taxon>Hypocreales</taxon>
        <taxon>Ophiocordycipitaceae</taxon>
        <taxon>Ophiocordyceps</taxon>
    </lineage>
</organism>
<dbReference type="EMBL" id="JAAVMX010000009">
    <property type="protein sequence ID" value="KAF4504798.1"/>
    <property type="molecule type" value="Genomic_DNA"/>
</dbReference>
<accession>A0A8H4LSC9</accession>
<name>A0A8H4LSC9_9HYPO</name>
<dbReference type="AlphaFoldDB" id="A0A8H4LSC9"/>
<reference evidence="2 3" key="1">
    <citation type="journal article" date="2020" name="Genome Biol. Evol.">
        <title>A new high-quality draft genome assembly of the Chinese cordyceps Ophiocordyceps sinensis.</title>
        <authorList>
            <person name="Shu R."/>
            <person name="Zhang J."/>
            <person name="Meng Q."/>
            <person name="Zhang H."/>
            <person name="Zhou G."/>
            <person name="Li M."/>
            <person name="Wu P."/>
            <person name="Zhao Y."/>
            <person name="Chen C."/>
            <person name="Qin Q."/>
        </authorList>
    </citation>
    <scope>NUCLEOTIDE SEQUENCE [LARGE SCALE GENOMIC DNA]</scope>
    <source>
        <strain evidence="2 3">IOZ07</strain>
    </source>
</reference>
<dbReference type="Proteomes" id="UP000557566">
    <property type="component" value="Unassembled WGS sequence"/>
</dbReference>
<gene>
    <name evidence="2" type="ORF">G6O67_008206</name>
</gene>
<protein>
    <submittedName>
        <fullName evidence="2">Uncharacterized protein</fullName>
    </submittedName>
</protein>
<evidence type="ECO:0000256" key="1">
    <source>
        <dbReference type="SAM" id="MobiDB-lite"/>
    </source>
</evidence>
<evidence type="ECO:0000313" key="2">
    <source>
        <dbReference type="EMBL" id="KAF4504798.1"/>
    </source>
</evidence>